<feature type="non-terminal residue" evidence="2">
    <location>
        <position position="89"/>
    </location>
</feature>
<sequence>MVSSLTLGAVVSAAFVDAINPCAFAVLIILLTTISMCHNRRKALYAGLAFSFSIYLAYFLMGVGLLCAISAGGFTRIFYLVVAILAIFI</sequence>
<evidence type="ECO:0000256" key="1">
    <source>
        <dbReference type="SAM" id="Phobius"/>
    </source>
</evidence>
<dbReference type="EMBL" id="BARW01037399">
    <property type="protein sequence ID" value="GAJ24391.1"/>
    <property type="molecule type" value="Genomic_DNA"/>
</dbReference>
<protein>
    <recommendedName>
        <fullName evidence="3">Cytochrome C biogenesis protein transmembrane domain-containing protein</fullName>
    </recommendedName>
</protein>
<evidence type="ECO:0008006" key="3">
    <source>
        <dbReference type="Google" id="ProtNLM"/>
    </source>
</evidence>
<keyword evidence="1" id="KW-1133">Transmembrane helix</keyword>
<gene>
    <name evidence="2" type="ORF">S12H4_57751</name>
</gene>
<feature type="transmembrane region" description="Helical" evidence="1">
    <location>
        <begin position="43"/>
        <end position="63"/>
    </location>
</feature>
<evidence type="ECO:0000313" key="2">
    <source>
        <dbReference type="EMBL" id="GAJ24391.1"/>
    </source>
</evidence>
<name>X1VYA1_9ZZZZ</name>
<accession>X1VYA1</accession>
<feature type="transmembrane region" description="Helical" evidence="1">
    <location>
        <begin position="69"/>
        <end position="88"/>
    </location>
</feature>
<feature type="transmembrane region" description="Helical" evidence="1">
    <location>
        <begin position="6"/>
        <end position="31"/>
    </location>
</feature>
<proteinExistence type="predicted"/>
<keyword evidence="1" id="KW-0472">Membrane</keyword>
<keyword evidence="1" id="KW-0812">Transmembrane</keyword>
<comment type="caution">
    <text evidence="2">The sequence shown here is derived from an EMBL/GenBank/DDBJ whole genome shotgun (WGS) entry which is preliminary data.</text>
</comment>
<reference evidence="2" key="1">
    <citation type="journal article" date="2014" name="Front. Microbiol.">
        <title>High frequency of phylogenetically diverse reductive dehalogenase-homologous genes in deep subseafloor sedimentary metagenomes.</title>
        <authorList>
            <person name="Kawai M."/>
            <person name="Futagami T."/>
            <person name="Toyoda A."/>
            <person name="Takaki Y."/>
            <person name="Nishi S."/>
            <person name="Hori S."/>
            <person name="Arai W."/>
            <person name="Tsubouchi T."/>
            <person name="Morono Y."/>
            <person name="Uchiyama I."/>
            <person name="Ito T."/>
            <person name="Fujiyama A."/>
            <person name="Inagaki F."/>
            <person name="Takami H."/>
        </authorList>
    </citation>
    <scope>NUCLEOTIDE SEQUENCE</scope>
    <source>
        <strain evidence="2">Expedition CK06-06</strain>
    </source>
</reference>
<organism evidence="2">
    <name type="scientific">marine sediment metagenome</name>
    <dbReference type="NCBI Taxonomy" id="412755"/>
    <lineage>
        <taxon>unclassified sequences</taxon>
        <taxon>metagenomes</taxon>
        <taxon>ecological metagenomes</taxon>
    </lineage>
</organism>
<dbReference type="AlphaFoldDB" id="X1VYA1"/>